<keyword evidence="4" id="KW-1185">Reference proteome</keyword>
<feature type="coiled-coil region" evidence="1">
    <location>
        <begin position="306"/>
        <end position="343"/>
    </location>
</feature>
<organism evidence="3 4">
    <name type="scientific">Podospora fimiseda</name>
    <dbReference type="NCBI Taxonomy" id="252190"/>
    <lineage>
        <taxon>Eukaryota</taxon>
        <taxon>Fungi</taxon>
        <taxon>Dikarya</taxon>
        <taxon>Ascomycota</taxon>
        <taxon>Pezizomycotina</taxon>
        <taxon>Sordariomycetes</taxon>
        <taxon>Sordariomycetidae</taxon>
        <taxon>Sordariales</taxon>
        <taxon>Podosporaceae</taxon>
        <taxon>Podospora</taxon>
    </lineage>
</organism>
<evidence type="ECO:0000313" key="3">
    <source>
        <dbReference type="EMBL" id="KAK4227774.1"/>
    </source>
</evidence>
<accession>A0AAN7BQR0</accession>
<dbReference type="Proteomes" id="UP001301958">
    <property type="component" value="Unassembled WGS sequence"/>
</dbReference>
<dbReference type="Pfam" id="PF24809">
    <property type="entry name" value="DUF7708"/>
    <property type="match status" value="1"/>
</dbReference>
<keyword evidence="3" id="KW-0223">Dioxygenase</keyword>
<dbReference type="PANTHER" id="PTHR40619">
    <property type="entry name" value="FUNGAL STAND N-TERMINAL GOODBYE DOMAIN-CONTAINING PROTEIN"/>
    <property type="match status" value="1"/>
</dbReference>
<reference evidence="3" key="2">
    <citation type="submission" date="2023-05" db="EMBL/GenBank/DDBJ databases">
        <authorList>
            <consortium name="Lawrence Berkeley National Laboratory"/>
            <person name="Steindorff A."/>
            <person name="Hensen N."/>
            <person name="Bonometti L."/>
            <person name="Westerberg I."/>
            <person name="Brannstrom I.O."/>
            <person name="Guillou S."/>
            <person name="Cros-Aarteil S."/>
            <person name="Calhoun S."/>
            <person name="Haridas S."/>
            <person name="Kuo A."/>
            <person name="Mondo S."/>
            <person name="Pangilinan J."/>
            <person name="Riley R."/>
            <person name="Labutti K."/>
            <person name="Andreopoulos B."/>
            <person name="Lipzen A."/>
            <person name="Chen C."/>
            <person name="Yanf M."/>
            <person name="Daum C."/>
            <person name="Ng V."/>
            <person name="Clum A."/>
            <person name="Ohm R."/>
            <person name="Martin F."/>
            <person name="Silar P."/>
            <person name="Natvig D."/>
            <person name="Lalanne C."/>
            <person name="Gautier V."/>
            <person name="Ament-Velasquez S.L."/>
            <person name="Kruys A."/>
            <person name="Hutchinson M.I."/>
            <person name="Powell A.J."/>
            <person name="Barry K."/>
            <person name="Miller A.N."/>
            <person name="Grigoriev I.V."/>
            <person name="Debuchy R."/>
            <person name="Gladieux P."/>
            <person name="Thoren M.H."/>
            <person name="Johannesson H."/>
        </authorList>
    </citation>
    <scope>NUCLEOTIDE SEQUENCE</scope>
    <source>
        <strain evidence="3">CBS 990.96</strain>
    </source>
</reference>
<dbReference type="PANTHER" id="PTHR40619:SF3">
    <property type="entry name" value="FUNGAL STAND N-TERMINAL GOODBYE DOMAIN-CONTAINING PROTEIN"/>
    <property type="match status" value="1"/>
</dbReference>
<evidence type="ECO:0000259" key="2">
    <source>
        <dbReference type="Pfam" id="PF24809"/>
    </source>
</evidence>
<name>A0AAN7BQR0_9PEZI</name>
<dbReference type="AlphaFoldDB" id="A0AAN7BQR0"/>
<protein>
    <submittedName>
        <fullName evidence="3">Phytanoyl-CoA dioxygenase</fullName>
    </submittedName>
</protein>
<proteinExistence type="predicted"/>
<keyword evidence="3" id="KW-0560">Oxidoreductase</keyword>
<evidence type="ECO:0000256" key="1">
    <source>
        <dbReference type="SAM" id="Coils"/>
    </source>
</evidence>
<sequence>MSDSQESRKIVRMYSWDAAKRLPPDNRLGRILTESVADQDPATITSPWRKFFEPSDLVGTNVDPVTRVLAIEAAKLKEKWLQFQTNSSKEDKLDLDAFEPTVDGVIDLVKSLNASVQAKRKGGIVGKIMTRFHKFCDKLDSHSNMLKILPDGNEYVSIFAGTLTTIIKASVNHERLAEDLADALCTISENVADCQAELEIFQTTAMLEKIADLYAHVFIFLSSYMDWIMRKRMTRLLDSFNENLFRKFEPDIKKITDRSNLIKSLVAQSSRAEVRATRLHVEDIKRDIRLGREGDARHWAEIEYYADRIERELIASRQERRELVEEGRQVKELTARLTQMLEERAMTWLGDQRLNVGQIRGRRSPSPFYAGQQGGVSIMAQSPPLLQWVAEDISHGSAHLEDFFHRDRVRLPLEHLGPSAAPLEVLQRLAGWTASRTSASNILWISGPSDFTGYDLENPVTMLAATVVDMAAQSKVPVLSYFCELRPGERIRDGHTPETQGLMALAFCLIRQMIELLLPVVETDIDLSDERFAELDGSMECWGKLSSLLTDLVPLLPASDKVFCIIDGLHWVDDRETEKYISDLVRILRESKLKVLLTTSARAPTLRDVMSRDETLWVDTLDDWKEDFMGVDREELYPERGRVLG</sequence>
<feature type="domain" description="DUF7708" evidence="2">
    <location>
        <begin position="132"/>
        <end position="273"/>
    </location>
</feature>
<gene>
    <name evidence="3" type="ORF">QBC38DRAFT_183592</name>
</gene>
<comment type="caution">
    <text evidence="3">The sequence shown here is derived from an EMBL/GenBank/DDBJ whole genome shotgun (WGS) entry which is preliminary data.</text>
</comment>
<dbReference type="GO" id="GO:0051213">
    <property type="term" value="F:dioxygenase activity"/>
    <property type="evidence" value="ECO:0007669"/>
    <property type="project" value="UniProtKB-KW"/>
</dbReference>
<evidence type="ECO:0000313" key="4">
    <source>
        <dbReference type="Proteomes" id="UP001301958"/>
    </source>
</evidence>
<keyword evidence="1" id="KW-0175">Coiled coil</keyword>
<dbReference type="InterPro" id="IPR056125">
    <property type="entry name" value="DUF7708"/>
</dbReference>
<dbReference type="EMBL" id="MU865327">
    <property type="protein sequence ID" value="KAK4227774.1"/>
    <property type="molecule type" value="Genomic_DNA"/>
</dbReference>
<reference evidence="3" key="1">
    <citation type="journal article" date="2023" name="Mol. Phylogenet. Evol.">
        <title>Genome-scale phylogeny and comparative genomics of the fungal order Sordariales.</title>
        <authorList>
            <person name="Hensen N."/>
            <person name="Bonometti L."/>
            <person name="Westerberg I."/>
            <person name="Brannstrom I.O."/>
            <person name="Guillou S."/>
            <person name="Cros-Aarteil S."/>
            <person name="Calhoun S."/>
            <person name="Haridas S."/>
            <person name="Kuo A."/>
            <person name="Mondo S."/>
            <person name="Pangilinan J."/>
            <person name="Riley R."/>
            <person name="LaButti K."/>
            <person name="Andreopoulos B."/>
            <person name="Lipzen A."/>
            <person name="Chen C."/>
            <person name="Yan M."/>
            <person name="Daum C."/>
            <person name="Ng V."/>
            <person name="Clum A."/>
            <person name="Steindorff A."/>
            <person name="Ohm R.A."/>
            <person name="Martin F."/>
            <person name="Silar P."/>
            <person name="Natvig D.O."/>
            <person name="Lalanne C."/>
            <person name="Gautier V."/>
            <person name="Ament-Velasquez S.L."/>
            <person name="Kruys A."/>
            <person name="Hutchinson M.I."/>
            <person name="Powell A.J."/>
            <person name="Barry K."/>
            <person name="Miller A.N."/>
            <person name="Grigoriev I.V."/>
            <person name="Debuchy R."/>
            <person name="Gladieux P."/>
            <person name="Hiltunen Thoren M."/>
            <person name="Johannesson H."/>
        </authorList>
    </citation>
    <scope>NUCLEOTIDE SEQUENCE</scope>
    <source>
        <strain evidence="3">CBS 990.96</strain>
    </source>
</reference>